<keyword evidence="2 3" id="KW-0040">ANK repeat</keyword>
<feature type="repeat" description="ANK" evidence="3">
    <location>
        <begin position="502"/>
        <end position="534"/>
    </location>
</feature>
<name>A0A367JG96_RHIAZ</name>
<organism evidence="7 8">
    <name type="scientific">Rhizopus azygosporus</name>
    <name type="common">Rhizopus microsporus var. azygosporus</name>
    <dbReference type="NCBI Taxonomy" id="86630"/>
    <lineage>
        <taxon>Eukaryota</taxon>
        <taxon>Fungi</taxon>
        <taxon>Fungi incertae sedis</taxon>
        <taxon>Mucoromycota</taxon>
        <taxon>Mucoromycotina</taxon>
        <taxon>Mucoromycetes</taxon>
        <taxon>Mucorales</taxon>
        <taxon>Mucorineae</taxon>
        <taxon>Rhizopodaceae</taxon>
        <taxon>Rhizopus</taxon>
    </lineage>
</organism>
<dbReference type="PROSITE" id="PS51382">
    <property type="entry name" value="SPX"/>
    <property type="match status" value="1"/>
</dbReference>
<evidence type="ECO:0000313" key="8">
    <source>
        <dbReference type="Proteomes" id="UP000252139"/>
    </source>
</evidence>
<dbReference type="EMBL" id="PJQL01001376">
    <property type="protein sequence ID" value="RCH88950.1"/>
    <property type="molecule type" value="Genomic_DNA"/>
</dbReference>
<dbReference type="InterPro" id="IPR004331">
    <property type="entry name" value="SPX_dom"/>
</dbReference>
<proteinExistence type="predicted"/>
<dbReference type="PROSITE" id="PS50088">
    <property type="entry name" value="ANK_REPEAT"/>
    <property type="match status" value="6"/>
</dbReference>
<accession>A0A367JG96</accession>
<gene>
    <name evidence="7" type="primary">PHO81_2</name>
    <name evidence="7" type="ORF">CU097_007197</name>
</gene>
<feature type="domain" description="GP-PDE" evidence="6">
    <location>
        <begin position="740"/>
        <end position="1048"/>
    </location>
</feature>
<dbReference type="PANTHER" id="PTHR24198:SF165">
    <property type="entry name" value="ANKYRIN REPEAT-CONTAINING PROTEIN-RELATED"/>
    <property type="match status" value="1"/>
</dbReference>
<dbReference type="InterPro" id="IPR017946">
    <property type="entry name" value="PLC-like_Pdiesterase_TIM-brl"/>
</dbReference>
<dbReference type="Pfam" id="PF03105">
    <property type="entry name" value="SPX"/>
    <property type="match status" value="2"/>
</dbReference>
<dbReference type="InterPro" id="IPR036770">
    <property type="entry name" value="Ankyrin_rpt-contain_sf"/>
</dbReference>
<evidence type="ECO:0000256" key="2">
    <source>
        <dbReference type="ARBA" id="ARBA00023043"/>
    </source>
</evidence>
<dbReference type="Pfam" id="PF03009">
    <property type="entry name" value="GDPD"/>
    <property type="match status" value="1"/>
</dbReference>
<protein>
    <submittedName>
        <fullName evidence="7">Phosphate system positive regulatory protein pho81</fullName>
    </submittedName>
</protein>
<comment type="caution">
    <text evidence="7">The sequence shown here is derived from an EMBL/GenBank/DDBJ whole genome shotgun (WGS) entry which is preliminary data.</text>
</comment>
<dbReference type="GO" id="GO:0006629">
    <property type="term" value="P:lipid metabolic process"/>
    <property type="evidence" value="ECO:0007669"/>
    <property type="project" value="InterPro"/>
</dbReference>
<dbReference type="GO" id="GO:0008081">
    <property type="term" value="F:phosphoric diester hydrolase activity"/>
    <property type="evidence" value="ECO:0007669"/>
    <property type="project" value="InterPro"/>
</dbReference>
<dbReference type="Proteomes" id="UP000252139">
    <property type="component" value="Unassembled WGS sequence"/>
</dbReference>
<dbReference type="InterPro" id="IPR002110">
    <property type="entry name" value="Ankyrin_rpt"/>
</dbReference>
<evidence type="ECO:0000256" key="3">
    <source>
        <dbReference type="PROSITE-ProRule" id="PRU00023"/>
    </source>
</evidence>
<reference evidence="7 8" key="1">
    <citation type="journal article" date="2018" name="G3 (Bethesda)">
        <title>Phylogenetic and Phylogenomic Definition of Rhizopus Species.</title>
        <authorList>
            <person name="Gryganskyi A.P."/>
            <person name="Golan J."/>
            <person name="Dolatabadi S."/>
            <person name="Mondo S."/>
            <person name="Robb S."/>
            <person name="Idnurm A."/>
            <person name="Muszewska A."/>
            <person name="Steczkiewicz K."/>
            <person name="Masonjones S."/>
            <person name="Liao H.L."/>
            <person name="Gajdeczka M.T."/>
            <person name="Anike F."/>
            <person name="Vuek A."/>
            <person name="Anishchenko I.M."/>
            <person name="Voigt K."/>
            <person name="de Hoog G.S."/>
            <person name="Smith M.E."/>
            <person name="Heitman J."/>
            <person name="Vilgalys R."/>
            <person name="Stajich J.E."/>
        </authorList>
    </citation>
    <scope>NUCLEOTIDE SEQUENCE [LARGE SCALE GENOMIC DNA]</scope>
    <source>
        <strain evidence="7 8">CBS 357.93</strain>
    </source>
</reference>
<dbReference type="PROSITE" id="PS51704">
    <property type="entry name" value="GP_PDE"/>
    <property type="match status" value="1"/>
</dbReference>
<keyword evidence="8" id="KW-1185">Reference proteome</keyword>
<feature type="region of interest" description="Disordered" evidence="4">
    <location>
        <begin position="1072"/>
        <end position="1096"/>
    </location>
</feature>
<evidence type="ECO:0000259" key="6">
    <source>
        <dbReference type="PROSITE" id="PS51704"/>
    </source>
</evidence>
<evidence type="ECO:0000256" key="4">
    <source>
        <dbReference type="SAM" id="MobiDB-lite"/>
    </source>
</evidence>
<keyword evidence="1" id="KW-0677">Repeat</keyword>
<feature type="compositionally biased region" description="Low complexity" evidence="4">
    <location>
        <begin position="1115"/>
        <end position="1124"/>
    </location>
</feature>
<dbReference type="CDD" id="cd14483">
    <property type="entry name" value="SPX_PHO81_NUC-2_like"/>
    <property type="match status" value="1"/>
</dbReference>
<dbReference type="PANTHER" id="PTHR24198">
    <property type="entry name" value="ANKYRIN REPEAT AND PROTEIN KINASE DOMAIN-CONTAINING PROTEIN"/>
    <property type="match status" value="1"/>
</dbReference>
<feature type="repeat" description="ANK" evidence="3">
    <location>
        <begin position="469"/>
        <end position="501"/>
    </location>
</feature>
<dbReference type="Pfam" id="PF00023">
    <property type="entry name" value="Ank"/>
    <property type="match status" value="1"/>
</dbReference>
<evidence type="ECO:0000256" key="1">
    <source>
        <dbReference type="ARBA" id="ARBA00022737"/>
    </source>
</evidence>
<dbReference type="InterPro" id="IPR030395">
    <property type="entry name" value="GP_PDE_dom"/>
</dbReference>
<dbReference type="SUPFAM" id="SSF48403">
    <property type="entry name" value="Ankyrin repeat"/>
    <property type="match status" value="1"/>
</dbReference>
<dbReference type="PROSITE" id="PS50297">
    <property type="entry name" value="ANK_REP_REGION"/>
    <property type="match status" value="5"/>
</dbReference>
<dbReference type="InterPro" id="IPR057506">
    <property type="entry name" value="C2_GPCPD1"/>
</dbReference>
<dbReference type="SMART" id="SM00248">
    <property type="entry name" value="ANK"/>
    <property type="match status" value="7"/>
</dbReference>
<dbReference type="Pfam" id="PF25329">
    <property type="entry name" value="C2_GDE1"/>
    <property type="match status" value="1"/>
</dbReference>
<evidence type="ECO:0000259" key="5">
    <source>
        <dbReference type="PROSITE" id="PS51382"/>
    </source>
</evidence>
<dbReference type="STRING" id="86630.A0A367JG96"/>
<dbReference type="Pfam" id="PF12796">
    <property type="entry name" value="Ank_2"/>
    <property type="match status" value="2"/>
</dbReference>
<dbReference type="Gene3D" id="1.25.40.20">
    <property type="entry name" value="Ankyrin repeat-containing domain"/>
    <property type="match status" value="1"/>
</dbReference>
<dbReference type="Gene3D" id="3.20.20.190">
    <property type="entry name" value="Phosphatidylinositol (PI) phosphodiesterase"/>
    <property type="match status" value="1"/>
</dbReference>
<dbReference type="SUPFAM" id="SSF51695">
    <property type="entry name" value="PLC-like phosphodiesterases"/>
    <property type="match status" value="1"/>
</dbReference>
<feature type="region of interest" description="Disordered" evidence="4">
    <location>
        <begin position="1105"/>
        <end position="1124"/>
    </location>
</feature>
<sequence length="1349" mass="150586">MKFGKQIQSQQFTEWSPYYLDYKGLKKFISSLLNAPADSLKALGLPPIDDEEDRSKLLQSQKAAFFFKLERELEKINSFYLQKENELKVRLRTLIDKKKVLQSDTRRLKHASTLFKAIQEAFIQFEQELTKIQKYVELNNEGFRKILKKWDKRSKSSTKELYLSRQIDIQPCFNTQVLCELSDMASANRIELSNIQEGIPISPASWGPHEMNNTNGTTGTNLGGGTGAVDEMDDIELELVKSVSAGQTSVVREILDRITQNPAPEDRGRITRVFWHACSEAPKEIVDMLINTQLVDFDYVDDIIERSCLHVVAMNGRLDLLETCIEHNANVEATDAYGRTALHYATMNGFAECVKYLISKNTDIERRDHDGFTPLIYAIMNGHTTCVEILIQANANIEPRHPGDHIPLSLACHFGHTDIALMLYNQGAKNLPNAESLYPLHLAARQGHAELCRVLSQNSQDIDTPDKYNSWTPLFWAANDGHVECVRILIHAGCKVNAKDENGKTALYYAAWEGHMDCVQLLIDAGCETETAQDALSNANTASPEAGDADGELDVIPSLSLPPPIIPFRIYGHSYLDKKYQVQISFRQPPIRLYDNSQVSSLRIIISSKPDTGMIPHSVILPLVDDRDVSNFQVDKLDDFLLEFDVLATFGSKVLGRGVALPHSFSRADFKISEGHCTIPLLDGHLKVIGELSYDYSVINPFRGVQLEIGGRIETYWKSTNTVLPSEPTAATITAAPASTSSSTNDAAATTATTNTTANVPSFITASSLSGDYVLVIVQLTKDLVPVVYANWMVPFEGLDLAVSDLTFNQLSHIGEQLLKSYQPSDNDICPVTGNSLIIQKLGDYRHVLSLDQVLQKLPLSMGVHLELKYPSPSDQTLYSFPNICGRNTFVDTILQCIYSHVRSLPLNTASRSLFFSSYNPAICMVVNWKQPNYAVFFGTYCGLNVHRGMKRKHVEDDTGIKQDSNDIRCSSLKEAVKFAKQNNLLGVICNAQTLVQVPSLIKTVKESGLIVVTAGEVNSDAQYRQIQERYGVDAMVIDQVVHFNNSMAAPAQAIIVSSSKTHTWKGVLENHHKRKHVEQHTEYSSSRPRRLSTPVKHEEYVNSETYIHDENADSPGSSSNSSYVPPDSIVGYKCDLSMCKLSRKDVPKPLLPVEGKTLATLIADAEEQAALHRLSPLDLERRLYLSCIFSATSLLINTDDDIAELPSTISQSILALKLAIQHKKLYVQPRPSTTFEELCLNNILFSTFTGHGKPSIKNNFNEIHLIANSLALFLAPFFTPHDPIQIEWDATSWIYNQLNNKAKDKKRPDINFHIQSGNTIVEVGCGEVMKDKTGEVEAKARVIEIMKR</sequence>
<dbReference type="OrthoDB" id="1577640at2759"/>
<evidence type="ECO:0000313" key="7">
    <source>
        <dbReference type="EMBL" id="RCH88950.1"/>
    </source>
</evidence>
<feature type="repeat" description="ANK" evidence="3">
    <location>
        <begin position="337"/>
        <end position="369"/>
    </location>
</feature>
<feature type="repeat" description="ANK" evidence="3">
    <location>
        <begin position="304"/>
        <end position="336"/>
    </location>
</feature>
<feature type="repeat" description="ANK" evidence="3">
    <location>
        <begin position="370"/>
        <end position="402"/>
    </location>
</feature>
<feature type="domain" description="SPX" evidence="5">
    <location>
        <begin position="1"/>
        <end position="164"/>
    </location>
</feature>
<feature type="repeat" description="ANK" evidence="3">
    <location>
        <begin position="435"/>
        <end position="467"/>
    </location>
</feature>